<gene>
    <name evidence="2" type="ORF">C3E80_20975</name>
</gene>
<evidence type="ECO:0000313" key="3">
    <source>
        <dbReference type="Proteomes" id="UP000285793"/>
    </source>
</evidence>
<organism evidence="2 3">
    <name type="scientific">Cronobacter malonaticus</name>
    <dbReference type="NCBI Taxonomy" id="413503"/>
    <lineage>
        <taxon>Bacteria</taxon>
        <taxon>Pseudomonadati</taxon>
        <taxon>Pseudomonadota</taxon>
        <taxon>Gammaproteobacteria</taxon>
        <taxon>Enterobacterales</taxon>
        <taxon>Enterobacteriaceae</taxon>
        <taxon>Cronobacter</taxon>
    </lineage>
</organism>
<dbReference type="InterPro" id="IPR018683">
    <property type="entry name" value="DUF2169"/>
</dbReference>
<dbReference type="Proteomes" id="UP000285793">
    <property type="component" value="Unassembled WGS sequence"/>
</dbReference>
<reference evidence="2 3" key="1">
    <citation type="journal article" date="2018" name="Front. Microbiol.">
        <title>An Investigation of an Acute Gastroenteritis Outbreak: Cronobacter sakazakii, a Potential Cause of Food-Borne Illness.</title>
        <authorList>
            <person name="Yong W."/>
            <person name="Guo B."/>
            <person name="Shi X."/>
            <person name="Cheng T."/>
            <person name="Chen M."/>
            <person name="Jiang X."/>
            <person name="Ye Y."/>
            <person name="Wang J."/>
            <person name="Xie G."/>
            <person name="Ding J."/>
        </authorList>
    </citation>
    <scope>NUCLEOTIDE SEQUENCE [LARGE SCALE GENOMIC DNA]</scope>
    <source>
        <strain evidence="2 3">S1</strain>
    </source>
</reference>
<dbReference type="RefSeq" id="WP_123949114.1">
    <property type="nucleotide sequence ID" value="NZ_PQJL01000035.1"/>
</dbReference>
<name>A0A423XQ77_9ENTR</name>
<feature type="domain" description="DUF2169" evidence="1">
    <location>
        <begin position="27"/>
        <end position="325"/>
    </location>
</feature>
<accession>A0A423XQ77</accession>
<dbReference type="Pfam" id="PF09937">
    <property type="entry name" value="DUF2169"/>
    <property type="match status" value="1"/>
</dbReference>
<proteinExistence type="predicted"/>
<comment type="caution">
    <text evidence="2">The sequence shown here is derived from an EMBL/GenBank/DDBJ whole genome shotgun (WGS) entry which is preliminary data.</text>
</comment>
<dbReference type="AlphaFoldDB" id="A0A423XQ77"/>
<dbReference type="EMBL" id="PQJL01000035">
    <property type="protein sequence ID" value="ROW58524.1"/>
    <property type="molecule type" value="Genomic_DNA"/>
</dbReference>
<sequence>MENFSNLSAFPAMLFDSFDQNDHGFSTVVARVSYDLDIATGALTLCDDQGELVEQDLHYGEPGYSSVRFESDLAPYKPWMDVVINASAWAPQDKPARSFTVGAQIGETTRLLRIHGQREWWNVMAGWRLTDPEPLQTLELRYEYAAGGMYTLPDDQVVAAQENTVGMGWYPREVRKHLKKDRLPAPQIEWVTQPVKKIDDAGLAAGFGFYGRGWKGRIEHAGTYDENWKQNRHPFLPKDFRFDYWCGAHPLLQFPLPAPLSAIPVTLKYLISARDKADQEIRFQVPVESLFVFIMTQKGAGVAQDMTLDTLVVDVPARKVHCSYRTVISELMEPVMTELRFIAREERHAQVARARQLLSDRESADFLPLPPSLLNLKEKRGAHG</sequence>
<protein>
    <submittedName>
        <fullName evidence="2">DUF2169 domain-containing protein</fullName>
    </submittedName>
</protein>
<evidence type="ECO:0000259" key="1">
    <source>
        <dbReference type="Pfam" id="PF09937"/>
    </source>
</evidence>
<evidence type="ECO:0000313" key="2">
    <source>
        <dbReference type="EMBL" id="ROW58524.1"/>
    </source>
</evidence>